<comment type="caution">
    <text evidence="8">The sequence shown here is derived from an EMBL/GenBank/DDBJ whole genome shotgun (WGS) entry which is preliminary data.</text>
</comment>
<evidence type="ECO:0000256" key="4">
    <source>
        <dbReference type="SAM" id="MobiDB-lite"/>
    </source>
</evidence>
<evidence type="ECO:0000256" key="1">
    <source>
        <dbReference type="ARBA" id="ARBA00022572"/>
    </source>
</evidence>
<name>A0AA40HC40_CNENI</name>
<gene>
    <name evidence="8" type="ORF">QTO34_011931</name>
</gene>
<evidence type="ECO:0000259" key="7">
    <source>
        <dbReference type="PROSITE" id="PS50070"/>
    </source>
</evidence>
<keyword evidence="6" id="KW-0732">Signal</keyword>
<dbReference type="EMBL" id="JAULJE010000023">
    <property type="protein sequence ID" value="KAK1328358.1"/>
    <property type="molecule type" value="Genomic_DNA"/>
</dbReference>
<evidence type="ECO:0000256" key="3">
    <source>
        <dbReference type="PROSITE-ProRule" id="PRU00121"/>
    </source>
</evidence>
<dbReference type="CDD" id="cd00108">
    <property type="entry name" value="KR"/>
    <property type="match status" value="1"/>
</dbReference>
<sequence>MKAVRMLVAWVQTFLLSSMLLAEAYASGGCLSDNGHRYRADQSSPAPGLRCLNWLEAQSRLASALASGAGNHSYCRNPDRDPRGPWCYVSGETGAPEKRPCEDPHCPETISQDLPTSMTETEEAFEVPREDEVQLFAPANSLSVRSQAATVQPVIGIVQRVQGNSKDKKDLGILGNVLGMGMIVIIIAIGVGIIFGYTYKRAKGLKEQYDQKMYEREMQPITLPLSAFTNATCEIVDETTVVVHTSQTPVDLQEGDAPLMDQAGTPGA</sequence>
<feature type="compositionally biased region" description="Basic and acidic residues" evidence="4">
    <location>
        <begin position="97"/>
        <end position="106"/>
    </location>
</feature>
<keyword evidence="1 3" id="KW-0420">Kringle</keyword>
<evidence type="ECO:0000256" key="5">
    <source>
        <dbReference type="SAM" id="Phobius"/>
    </source>
</evidence>
<evidence type="ECO:0000313" key="8">
    <source>
        <dbReference type="EMBL" id="KAK1328358.1"/>
    </source>
</evidence>
<dbReference type="InterPro" id="IPR013806">
    <property type="entry name" value="Kringle-like"/>
</dbReference>
<evidence type="ECO:0000256" key="2">
    <source>
        <dbReference type="ARBA" id="ARBA00023157"/>
    </source>
</evidence>
<keyword evidence="2" id="KW-1015">Disulfide bond</keyword>
<keyword evidence="5" id="KW-0812">Transmembrane</keyword>
<dbReference type="SMART" id="SM00130">
    <property type="entry name" value="KR"/>
    <property type="match status" value="1"/>
</dbReference>
<dbReference type="InterPro" id="IPR000001">
    <property type="entry name" value="Kringle"/>
</dbReference>
<dbReference type="InterPro" id="IPR038178">
    <property type="entry name" value="Kringle_sf"/>
</dbReference>
<keyword evidence="5" id="KW-1133">Transmembrane helix</keyword>
<comment type="caution">
    <text evidence="3">Lacks conserved residue(s) required for the propagation of feature annotation.</text>
</comment>
<evidence type="ECO:0000313" key="9">
    <source>
        <dbReference type="Proteomes" id="UP001177744"/>
    </source>
</evidence>
<reference evidence="8" key="1">
    <citation type="submission" date="2023-06" db="EMBL/GenBank/DDBJ databases">
        <title>Reference genome for the Northern bat (Eptesicus nilssonii), a most northern bat species.</title>
        <authorList>
            <person name="Laine V.N."/>
            <person name="Pulliainen A.T."/>
            <person name="Lilley T.M."/>
        </authorList>
    </citation>
    <scope>NUCLEOTIDE SEQUENCE</scope>
    <source>
        <strain evidence="8">BLF_Eptnil</strain>
        <tissue evidence="8">Kidney</tissue>
    </source>
</reference>
<dbReference type="PRINTS" id="PR00018">
    <property type="entry name" value="KRINGLE"/>
</dbReference>
<keyword evidence="5" id="KW-0472">Membrane</keyword>
<dbReference type="AlphaFoldDB" id="A0AA40HC40"/>
<keyword evidence="9" id="KW-1185">Reference proteome</keyword>
<organism evidence="8 9">
    <name type="scientific">Cnephaeus nilssonii</name>
    <name type="common">Northern bat</name>
    <name type="synonym">Eptesicus nilssonii</name>
    <dbReference type="NCBI Taxonomy" id="3371016"/>
    <lineage>
        <taxon>Eukaryota</taxon>
        <taxon>Metazoa</taxon>
        <taxon>Chordata</taxon>
        <taxon>Craniata</taxon>
        <taxon>Vertebrata</taxon>
        <taxon>Euteleostomi</taxon>
        <taxon>Mammalia</taxon>
        <taxon>Eutheria</taxon>
        <taxon>Laurasiatheria</taxon>
        <taxon>Chiroptera</taxon>
        <taxon>Yangochiroptera</taxon>
        <taxon>Vespertilionidae</taxon>
        <taxon>Cnephaeus</taxon>
    </lineage>
</organism>
<dbReference type="Gene3D" id="2.40.20.10">
    <property type="entry name" value="Plasminogen Kringle 4"/>
    <property type="match status" value="1"/>
</dbReference>
<dbReference type="SUPFAM" id="SSF57440">
    <property type="entry name" value="Kringle-like"/>
    <property type="match status" value="1"/>
</dbReference>
<proteinExistence type="predicted"/>
<dbReference type="InterPro" id="IPR018056">
    <property type="entry name" value="Kringle_CS"/>
</dbReference>
<feature type="compositionally biased region" description="Polar residues" evidence="4">
    <location>
        <begin position="109"/>
        <end position="118"/>
    </location>
</feature>
<evidence type="ECO:0000256" key="6">
    <source>
        <dbReference type="SAM" id="SignalP"/>
    </source>
</evidence>
<dbReference type="PROSITE" id="PS00021">
    <property type="entry name" value="KRINGLE_1"/>
    <property type="match status" value="1"/>
</dbReference>
<feature type="domain" description="Kringle" evidence="7">
    <location>
        <begin position="29"/>
        <end position="106"/>
    </location>
</feature>
<protein>
    <recommendedName>
        <fullName evidence="7">Kringle domain-containing protein</fullName>
    </recommendedName>
</protein>
<dbReference type="Pfam" id="PF00051">
    <property type="entry name" value="Kringle"/>
    <property type="match status" value="1"/>
</dbReference>
<feature type="region of interest" description="Disordered" evidence="4">
    <location>
        <begin position="97"/>
        <end position="118"/>
    </location>
</feature>
<feature type="transmembrane region" description="Helical" evidence="5">
    <location>
        <begin position="173"/>
        <end position="199"/>
    </location>
</feature>
<accession>A0AA40HC40</accession>
<feature type="signal peptide" evidence="6">
    <location>
        <begin position="1"/>
        <end position="26"/>
    </location>
</feature>
<dbReference type="PROSITE" id="PS50070">
    <property type="entry name" value="KRINGLE_2"/>
    <property type="match status" value="1"/>
</dbReference>
<feature type="chain" id="PRO_5041355404" description="Kringle domain-containing protein" evidence="6">
    <location>
        <begin position="27"/>
        <end position="268"/>
    </location>
</feature>
<dbReference type="Proteomes" id="UP001177744">
    <property type="component" value="Unassembled WGS sequence"/>
</dbReference>